<feature type="compositionally biased region" description="Polar residues" evidence="6">
    <location>
        <begin position="7"/>
        <end position="23"/>
    </location>
</feature>
<dbReference type="GO" id="GO:0016491">
    <property type="term" value="F:oxidoreductase activity"/>
    <property type="evidence" value="ECO:0007669"/>
    <property type="project" value="UniProtKB-KW"/>
</dbReference>
<dbReference type="PIRSF" id="PIRSF000138">
    <property type="entry name" value="Al-hdrx_acd_dh"/>
    <property type="match status" value="1"/>
</dbReference>
<feature type="binding site" evidence="5">
    <location>
        <position position="167"/>
    </location>
    <ligand>
        <name>glyoxylate</name>
        <dbReference type="ChEBI" id="CHEBI:36655"/>
    </ligand>
</feature>
<reference evidence="8" key="1">
    <citation type="submission" date="2019-07" db="EMBL/GenBank/DDBJ databases">
        <title>Hyphodiscus hymeniophilus genome sequencing and assembly.</title>
        <authorList>
            <person name="Kramer G."/>
            <person name="Nodwell J."/>
        </authorList>
    </citation>
    <scope>NUCLEOTIDE SEQUENCE</scope>
    <source>
        <strain evidence="8">ATCC 34498</strain>
    </source>
</reference>
<keyword evidence="2" id="KW-0560">Oxidoreductase</keyword>
<comment type="similarity">
    <text evidence="3">Belongs to the FMN-dependent alpha-hydroxy acid dehydrogenase family.</text>
</comment>
<dbReference type="PANTHER" id="PTHR10578:SF104">
    <property type="entry name" value="CYTOCHROME B2, MITOCHONDRIAL-RELATED"/>
    <property type="match status" value="1"/>
</dbReference>
<dbReference type="InterPro" id="IPR000262">
    <property type="entry name" value="FMN-dep_DH"/>
</dbReference>
<name>A0A9P7B0V4_9HELO</name>
<dbReference type="InterPro" id="IPR013785">
    <property type="entry name" value="Aldolase_TIM"/>
</dbReference>
<dbReference type="Gene3D" id="3.20.20.70">
    <property type="entry name" value="Aldolase class I"/>
    <property type="match status" value="1"/>
</dbReference>
<feature type="binding site" evidence="5">
    <location>
        <position position="204"/>
    </location>
    <ligand>
        <name>glyoxylate</name>
        <dbReference type="ChEBI" id="CHEBI:36655"/>
    </ligand>
</feature>
<evidence type="ECO:0000313" key="8">
    <source>
        <dbReference type="EMBL" id="KAG0652484.1"/>
    </source>
</evidence>
<dbReference type="Proteomes" id="UP000785200">
    <property type="component" value="Unassembled WGS sequence"/>
</dbReference>
<organism evidence="8 9">
    <name type="scientific">Hyphodiscus hymeniophilus</name>
    <dbReference type="NCBI Taxonomy" id="353542"/>
    <lineage>
        <taxon>Eukaryota</taxon>
        <taxon>Fungi</taxon>
        <taxon>Dikarya</taxon>
        <taxon>Ascomycota</taxon>
        <taxon>Pezizomycotina</taxon>
        <taxon>Leotiomycetes</taxon>
        <taxon>Helotiales</taxon>
        <taxon>Hyphodiscaceae</taxon>
        <taxon>Hyphodiscus</taxon>
    </lineage>
</organism>
<dbReference type="PROSITE" id="PS00557">
    <property type="entry name" value="FMN_HYDROXY_ACID_DH_1"/>
    <property type="match status" value="1"/>
</dbReference>
<keyword evidence="5" id="KW-0285">Flavoprotein</keyword>
<feature type="region of interest" description="Disordered" evidence="6">
    <location>
        <begin position="1"/>
        <end position="26"/>
    </location>
</feature>
<feature type="binding site" evidence="5">
    <location>
        <position position="301"/>
    </location>
    <ligand>
        <name>glyoxylate</name>
        <dbReference type="ChEBI" id="CHEBI:36655"/>
    </ligand>
</feature>
<dbReference type="Pfam" id="PF01070">
    <property type="entry name" value="FMN_dh"/>
    <property type="match status" value="1"/>
</dbReference>
<dbReference type="InterPro" id="IPR012133">
    <property type="entry name" value="Alpha-hydoxy_acid_DH_FMN"/>
</dbReference>
<evidence type="ECO:0000256" key="1">
    <source>
        <dbReference type="ARBA" id="ARBA00001917"/>
    </source>
</evidence>
<sequence length="408" mass="45517">MHDRDFSISSPSLVKNGASSPPKSTLRESFISTHKTPSLRAIINITDFEAAAAQIMEPRSFAFYNSGAEDEITKRWNQKNWQSIRFRPRVLVPIESVEICTTILGNKYTAPFFMSPTGAGDLAHPEGQMILAKVAASNNVMQWVSHYSRDMLKEIMDTREGGQVFYQTYISTDLRVTEMELRGAIAIGYGGFALTVDAPRIGKREQVLRSNIEDFDPRRTSKLHHGRWDCNSTTVSFYDLTRASCQYYCRPSYQFDWISAVKWIRGITDLPIAIKGIQTWEDAALCMQHGVHPYLSNHGGRQLEGAPSAVETLLEIREHCPEVFQKCEVMVDGGVKRGTDIVKALALGAKAVGLGRGFLYPLVFGERGLNKAMGILKHEVETTMALLGVTSVDQLTDSYVTMSARSTM</sequence>
<dbReference type="PROSITE" id="PS51349">
    <property type="entry name" value="FMN_HYDROXY_ACID_DH_2"/>
    <property type="match status" value="1"/>
</dbReference>
<comment type="caution">
    <text evidence="8">The sequence shown here is derived from an EMBL/GenBank/DDBJ whole genome shotgun (WGS) entry which is preliminary data.</text>
</comment>
<evidence type="ECO:0000256" key="3">
    <source>
        <dbReference type="ARBA" id="ARBA00024042"/>
    </source>
</evidence>
<comment type="cofactor">
    <cofactor evidence="1">
        <name>FMN</name>
        <dbReference type="ChEBI" id="CHEBI:58210"/>
    </cofactor>
</comment>
<proteinExistence type="inferred from homology"/>
<evidence type="ECO:0000256" key="2">
    <source>
        <dbReference type="ARBA" id="ARBA00023002"/>
    </source>
</evidence>
<feature type="binding site" evidence="5">
    <location>
        <position position="145"/>
    </location>
    <ligand>
        <name>FMN</name>
        <dbReference type="ChEBI" id="CHEBI:58210"/>
    </ligand>
</feature>
<feature type="binding site" evidence="5">
    <location>
        <position position="275"/>
    </location>
    <ligand>
        <name>FMN</name>
        <dbReference type="ChEBI" id="CHEBI:58210"/>
    </ligand>
</feature>
<dbReference type="InterPro" id="IPR008259">
    <property type="entry name" value="FMN_hydac_DH_AS"/>
</dbReference>
<evidence type="ECO:0000256" key="6">
    <source>
        <dbReference type="SAM" id="MobiDB-lite"/>
    </source>
</evidence>
<feature type="binding site" evidence="5">
    <location>
        <begin position="116"/>
        <end position="118"/>
    </location>
    <ligand>
        <name>FMN</name>
        <dbReference type="ChEBI" id="CHEBI:58210"/>
    </ligand>
</feature>
<protein>
    <submittedName>
        <fullName evidence="8">L-lactate dehydrogenase</fullName>
    </submittedName>
</protein>
<dbReference type="EMBL" id="VNKQ01000002">
    <property type="protein sequence ID" value="KAG0652484.1"/>
    <property type="molecule type" value="Genomic_DNA"/>
</dbReference>
<evidence type="ECO:0000259" key="7">
    <source>
        <dbReference type="PROSITE" id="PS51349"/>
    </source>
</evidence>
<dbReference type="OrthoDB" id="1925334at2759"/>
<dbReference type="InterPro" id="IPR037396">
    <property type="entry name" value="FMN_HAD"/>
</dbReference>
<dbReference type="SUPFAM" id="SSF51395">
    <property type="entry name" value="FMN-linked oxidoreductases"/>
    <property type="match status" value="1"/>
</dbReference>
<feature type="binding site" evidence="5">
    <location>
        <position position="296"/>
    </location>
    <ligand>
        <name>FMN</name>
        <dbReference type="ChEBI" id="CHEBI:58210"/>
    </ligand>
</feature>
<evidence type="ECO:0000256" key="4">
    <source>
        <dbReference type="PIRSR" id="PIRSR000138-1"/>
    </source>
</evidence>
<feature type="binding site" evidence="5">
    <location>
        <position position="298"/>
    </location>
    <ligand>
        <name>glyoxylate</name>
        <dbReference type="ChEBI" id="CHEBI:36655"/>
    </ligand>
</feature>
<evidence type="ECO:0000256" key="5">
    <source>
        <dbReference type="PIRSR" id="PIRSR000138-2"/>
    </source>
</evidence>
<feature type="binding site" evidence="5">
    <location>
        <position position="195"/>
    </location>
    <ligand>
        <name>FMN</name>
        <dbReference type="ChEBI" id="CHEBI:58210"/>
    </ligand>
</feature>
<keyword evidence="9" id="KW-1185">Reference proteome</keyword>
<evidence type="ECO:0000313" key="9">
    <source>
        <dbReference type="Proteomes" id="UP000785200"/>
    </source>
</evidence>
<feature type="active site" description="Proton acceptor" evidence="4">
    <location>
        <position position="298"/>
    </location>
</feature>
<feature type="binding site" evidence="5">
    <location>
        <position position="169"/>
    </location>
    <ligand>
        <name>glyoxylate</name>
        <dbReference type="ChEBI" id="CHEBI:36655"/>
    </ligand>
</feature>
<dbReference type="PANTHER" id="PTHR10578">
    <property type="entry name" value="S -2-HYDROXY-ACID OXIDASE-RELATED"/>
    <property type="match status" value="1"/>
</dbReference>
<keyword evidence="5" id="KW-0288">FMN</keyword>
<dbReference type="GO" id="GO:0010181">
    <property type="term" value="F:FMN binding"/>
    <property type="evidence" value="ECO:0007669"/>
    <property type="project" value="InterPro"/>
</dbReference>
<gene>
    <name evidence="8" type="ORF">D0Z07_0067</name>
</gene>
<feature type="binding site" evidence="5">
    <location>
        <begin position="355"/>
        <end position="356"/>
    </location>
    <ligand>
        <name>FMN</name>
        <dbReference type="ChEBI" id="CHEBI:58210"/>
    </ligand>
</feature>
<dbReference type="AlphaFoldDB" id="A0A9P7B0V4"/>
<accession>A0A9P7B0V4</accession>
<feature type="domain" description="FMN hydroxy acid dehydrogenase" evidence="7">
    <location>
        <begin position="37"/>
        <end position="405"/>
    </location>
</feature>